<protein>
    <submittedName>
        <fullName evidence="2">Uncharacterized protein</fullName>
    </submittedName>
</protein>
<organism evidence="2 3">
    <name type="scientific">Castilleja foliolosa</name>
    <dbReference type="NCBI Taxonomy" id="1961234"/>
    <lineage>
        <taxon>Eukaryota</taxon>
        <taxon>Viridiplantae</taxon>
        <taxon>Streptophyta</taxon>
        <taxon>Embryophyta</taxon>
        <taxon>Tracheophyta</taxon>
        <taxon>Spermatophyta</taxon>
        <taxon>Magnoliopsida</taxon>
        <taxon>eudicotyledons</taxon>
        <taxon>Gunneridae</taxon>
        <taxon>Pentapetalae</taxon>
        <taxon>asterids</taxon>
        <taxon>lamiids</taxon>
        <taxon>Lamiales</taxon>
        <taxon>Orobanchaceae</taxon>
        <taxon>Pedicularideae</taxon>
        <taxon>Castillejinae</taxon>
        <taxon>Castilleja</taxon>
    </lineage>
</organism>
<dbReference type="EMBL" id="JAVIJP010000080">
    <property type="protein sequence ID" value="KAL3618540.1"/>
    <property type="molecule type" value="Genomic_DNA"/>
</dbReference>
<sequence>MASYFHGNSSEIGSGSGGGGDGLQTLILMNPAYVGYVDNTNNHHQPPPQSSNFVFLNSTAVPNNPHAPPSQTQHLVGTPLQGTTTSLPTNSPHNHHDVSALHGFLQPRAYYNHYNIQSDLAPAARDVTRSQQGLSLSLSSN</sequence>
<dbReference type="AlphaFoldDB" id="A0ABD3BM56"/>
<accession>A0ABD3BM56</accession>
<name>A0ABD3BM56_9LAMI</name>
<gene>
    <name evidence="2" type="ORF">CASFOL_037622</name>
</gene>
<evidence type="ECO:0000256" key="1">
    <source>
        <dbReference type="SAM" id="MobiDB-lite"/>
    </source>
</evidence>
<dbReference type="Proteomes" id="UP001632038">
    <property type="component" value="Unassembled WGS sequence"/>
</dbReference>
<feature type="region of interest" description="Disordered" evidence="1">
    <location>
        <begin position="39"/>
        <end position="73"/>
    </location>
</feature>
<comment type="caution">
    <text evidence="2">The sequence shown here is derived from an EMBL/GenBank/DDBJ whole genome shotgun (WGS) entry which is preliminary data.</text>
</comment>
<evidence type="ECO:0000313" key="3">
    <source>
        <dbReference type="Proteomes" id="UP001632038"/>
    </source>
</evidence>
<feature type="compositionally biased region" description="Polar residues" evidence="1">
    <location>
        <begin position="39"/>
        <end position="62"/>
    </location>
</feature>
<keyword evidence="3" id="KW-1185">Reference proteome</keyword>
<evidence type="ECO:0000313" key="2">
    <source>
        <dbReference type="EMBL" id="KAL3618540.1"/>
    </source>
</evidence>
<proteinExistence type="predicted"/>
<reference evidence="3" key="1">
    <citation type="journal article" date="2024" name="IScience">
        <title>Strigolactones Initiate the Formation of Haustorium-like Structures in Castilleja.</title>
        <authorList>
            <person name="Buerger M."/>
            <person name="Peterson D."/>
            <person name="Chory J."/>
        </authorList>
    </citation>
    <scope>NUCLEOTIDE SEQUENCE [LARGE SCALE GENOMIC DNA]</scope>
</reference>